<feature type="domain" description="Rhodopsin" evidence="8">
    <location>
        <begin position="40"/>
        <end position="277"/>
    </location>
</feature>
<evidence type="ECO:0000256" key="7">
    <source>
        <dbReference type="SAM" id="Phobius"/>
    </source>
</evidence>
<feature type="region of interest" description="Disordered" evidence="6">
    <location>
        <begin position="289"/>
        <end position="310"/>
    </location>
</feature>
<proteinExistence type="inferred from homology"/>
<reference evidence="10" key="1">
    <citation type="journal article" date="2021" name="BMC Genomics">
        <title>Chromosome-level genome assembly and manually-curated proteome of model necrotroph Parastagonospora nodorum Sn15 reveals a genome-wide trove of candidate effector homologs, and redundancy of virulence-related functions within an accessory chromosome.</title>
        <authorList>
            <person name="Bertazzoni S."/>
            <person name="Jones D.A.B."/>
            <person name="Phan H.T."/>
            <person name="Tan K.-C."/>
            <person name="Hane J.K."/>
        </authorList>
    </citation>
    <scope>NUCLEOTIDE SEQUENCE [LARGE SCALE GENOMIC DNA]</scope>
    <source>
        <strain evidence="10">SN15 / ATCC MYA-4574 / FGSC 10173)</strain>
    </source>
</reference>
<dbReference type="Proteomes" id="UP000663193">
    <property type="component" value="Chromosome 17"/>
</dbReference>
<comment type="subcellular location">
    <subcellularLocation>
        <location evidence="1">Membrane</location>
        <topology evidence="1">Multi-pass membrane protein</topology>
    </subcellularLocation>
</comment>
<dbReference type="Pfam" id="PF20684">
    <property type="entry name" value="Fung_rhodopsin"/>
    <property type="match status" value="1"/>
</dbReference>
<feature type="transmembrane region" description="Helical" evidence="7">
    <location>
        <begin position="90"/>
        <end position="107"/>
    </location>
</feature>
<dbReference type="PANTHER" id="PTHR33048:SF147">
    <property type="entry name" value="INTEGRAL MEMBRANE PROTEIN"/>
    <property type="match status" value="1"/>
</dbReference>
<evidence type="ECO:0000313" key="10">
    <source>
        <dbReference type="Proteomes" id="UP000663193"/>
    </source>
</evidence>
<evidence type="ECO:0000259" key="8">
    <source>
        <dbReference type="Pfam" id="PF20684"/>
    </source>
</evidence>
<dbReference type="OMA" id="NLDMRRV"/>
<keyword evidence="2 7" id="KW-0812">Transmembrane</keyword>
<accession>A0A7U2I7A7</accession>
<keyword evidence="3 7" id="KW-1133">Transmembrane helix</keyword>
<keyword evidence="10" id="KW-1185">Reference proteome</keyword>
<evidence type="ECO:0000256" key="1">
    <source>
        <dbReference type="ARBA" id="ARBA00004141"/>
    </source>
</evidence>
<feature type="transmembrane region" description="Helical" evidence="7">
    <location>
        <begin position="254"/>
        <end position="276"/>
    </location>
</feature>
<keyword evidence="4 7" id="KW-0472">Membrane</keyword>
<evidence type="ECO:0000313" key="9">
    <source>
        <dbReference type="EMBL" id="QRD04685.1"/>
    </source>
</evidence>
<name>A0A7U2I7A7_PHANO</name>
<dbReference type="EMBL" id="CP069039">
    <property type="protein sequence ID" value="QRD04685.1"/>
    <property type="molecule type" value="Genomic_DNA"/>
</dbReference>
<dbReference type="GO" id="GO:0016020">
    <property type="term" value="C:membrane"/>
    <property type="evidence" value="ECO:0007669"/>
    <property type="project" value="UniProtKB-SubCell"/>
</dbReference>
<dbReference type="InterPro" id="IPR049326">
    <property type="entry name" value="Rhodopsin_dom_fungi"/>
</dbReference>
<dbReference type="InterPro" id="IPR052337">
    <property type="entry name" value="SAT4-like"/>
</dbReference>
<evidence type="ECO:0000256" key="3">
    <source>
        <dbReference type="ARBA" id="ARBA00022989"/>
    </source>
</evidence>
<dbReference type="AlphaFoldDB" id="A0A7U2I7A7"/>
<evidence type="ECO:0000256" key="2">
    <source>
        <dbReference type="ARBA" id="ARBA00022692"/>
    </source>
</evidence>
<dbReference type="VEuPathDB" id="FungiDB:JI435_106230"/>
<evidence type="ECO:0000256" key="6">
    <source>
        <dbReference type="SAM" id="MobiDB-lite"/>
    </source>
</evidence>
<comment type="similarity">
    <text evidence="5">Belongs to the SAT4 family.</text>
</comment>
<evidence type="ECO:0000256" key="4">
    <source>
        <dbReference type="ARBA" id="ARBA00023136"/>
    </source>
</evidence>
<dbReference type="OrthoDB" id="5417887at2759"/>
<evidence type="ECO:0000256" key="5">
    <source>
        <dbReference type="ARBA" id="ARBA00038359"/>
    </source>
</evidence>
<organism evidence="9 10">
    <name type="scientific">Phaeosphaeria nodorum (strain SN15 / ATCC MYA-4574 / FGSC 10173)</name>
    <name type="common">Glume blotch fungus</name>
    <name type="synonym">Parastagonospora nodorum</name>
    <dbReference type="NCBI Taxonomy" id="321614"/>
    <lineage>
        <taxon>Eukaryota</taxon>
        <taxon>Fungi</taxon>
        <taxon>Dikarya</taxon>
        <taxon>Ascomycota</taxon>
        <taxon>Pezizomycotina</taxon>
        <taxon>Dothideomycetes</taxon>
        <taxon>Pleosporomycetidae</taxon>
        <taxon>Pleosporales</taxon>
        <taxon>Pleosporineae</taxon>
        <taxon>Phaeosphaeriaceae</taxon>
        <taxon>Parastagonospora</taxon>
    </lineage>
</organism>
<feature type="transmembrane region" description="Helical" evidence="7">
    <location>
        <begin position="212"/>
        <end position="234"/>
    </location>
</feature>
<feature type="transmembrane region" description="Helical" evidence="7">
    <location>
        <begin position="128"/>
        <end position="149"/>
    </location>
</feature>
<sequence length="362" mass="41588">MIFPRKHNGSGSPHDYVDPTVQLNIGLWTLFAGASLFLALRIWIKITRRHGLWYDDYILLASWTLLAVNNSLISLEFATGYVTDTWDNRMHILITITSCGTLINQALSKTAFAVTLLKLTKNWAHQGYQWILWFCIVSMNAYMIVKVIMQWGKVCGKKNYDVEWRLDFCLEPKFRDSFKEGGNVYNIIMDFVLAAFPWVLTWNLDMRKAEKIGLCITMSLGMVVAIVSAVRTNWKDEGNVKDAWYFWRNAHSNIWYSSEIVGTIIVQCIPVLRPLLRDMHTSLTSKKLPSVAAGDNSDSKRPPTFGSAGHRAHIYSDARSTTYNDKDETPDSWDNRGIYHKFDFELKTLDLDRKKGMDTTFV</sequence>
<feature type="transmembrane region" description="Helical" evidence="7">
    <location>
        <begin position="56"/>
        <end position="78"/>
    </location>
</feature>
<gene>
    <name evidence="9" type="ORF">JI435_106230</name>
</gene>
<protein>
    <recommendedName>
        <fullName evidence="8">Rhodopsin domain-containing protein</fullName>
    </recommendedName>
</protein>
<dbReference type="PANTHER" id="PTHR33048">
    <property type="entry name" value="PTH11-LIKE INTEGRAL MEMBRANE PROTEIN (AFU_ORTHOLOGUE AFUA_5G11245)"/>
    <property type="match status" value="1"/>
</dbReference>
<feature type="transmembrane region" description="Helical" evidence="7">
    <location>
        <begin position="183"/>
        <end position="200"/>
    </location>
</feature>
<feature type="transmembrane region" description="Helical" evidence="7">
    <location>
        <begin position="25"/>
        <end position="44"/>
    </location>
</feature>